<gene>
    <name evidence="3" type="ORF">C9374_012711</name>
</gene>
<feature type="transmembrane region" description="Helical" evidence="2">
    <location>
        <begin position="81"/>
        <end position="102"/>
    </location>
</feature>
<dbReference type="AlphaFoldDB" id="A0AA88GXN6"/>
<evidence type="ECO:0008006" key="5">
    <source>
        <dbReference type="Google" id="ProtNLM"/>
    </source>
</evidence>
<evidence type="ECO:0000256" key="1">
    <source>
        <dbReference type="SAM" id="MobiDB-lite"/>
    </source>
</evidence>
<feature type="transmembrane region" description="Helical" evidence="2">
    <location>
        <begin position="425"/>
        <end position="447"/>
    </location>
</feature>
<sequence length="570" mass="66302">MESSTVDPPEAQSQPLPSSSSLNIRDQPPDINTTAASSLPPETSFSQQKFAYEGLAPFLEHAKEDGLEFTFFTHEFLQRHWWSFFYLIMDGFGWLIGPLYCFSNLLMRYWRKKVCGVCVTRKNVADRIEVLGCLMCHRFDWLGTKYLIVSLICVKKRFRQQFFATAMVDFLTYNFKKQLPFSEIDVVMVSDVDAYDSPSWFLCNRANLQVWPFMQQLSWWRFFYPFTLFIIPHYIPGKFIRARILNATPPSSHHDESATAVTTSKTTTTLPKTKSKTTLALEKVSHFVKSCFSPQGERRYYIAAENVGFYSFLVSTLFGMLFLFLGRQMVNDVYNLNLIRHHLGAGEALNSDSKRIYKLVPYHEASYGQSYNSHEKHSTIFSWLYLDILVALTYAFIFPITKFVCVNLTSLLIKKKFCLFRCYDTMAFAFGIRTVFTGSPITLPFIGGYYIADPSFNYRTPKGRKTIFLIGLPFVLLCLMLLFVVTVPLLIFRFHDYVSFYEREQDSWFVWYCWLGFFAAFYSMFECFCVVFPSSASYHLLRYSKVWTVVIMMVCVVLVAGFFTGLQRWL</sequence>
<proteinExistence type="predicted"/>
<dbReference type="GeneID" id="68105165"/>
<feature type="transmembrane region" description="Helical" evidence="2">
    <location>
        <begin position="467"/>
        <end position="491"/>
    </location>
</feature>
<reference evidence="3 4" key="1">
    <citation type="journal article" date="2018" name="BMC Genomics">
        <title>The genome of Naegleria lovaniensis, the basis for a comparative approach to unravel pathogenicity factors of the human pathogenic amoeba N. fowleri.</title>
        <authorList>
            <person name="Liechti N."/>
            <person name="Schurch N."/>
            <person name="Bruggmann R."/>
            <person name="Wittwer M."/>
        </authorList>
    </citation>
    <scope>NUCLEOTIDE SEQUENCE [LARGE SCALE GENOMIC DNA]</scope>
    <source>
        <strain evidence="3 4">ATCC 30569</strain>
    </source>
</reference>
<evidence type="ECO:0000313" key="4">
    <source>
        <dbReference type="Proteomes" id="UP000816034"/>
    </source>
</evidence>
<dbReference type="Proteomes" id="UP000816034">
    <property type="component" value="Unassembled WGS sequence"/>
</dbReference>
<keyword evidence="2" id="KW-0472">Membrane</keyword>
<feature type="region of interest" description="Disordered" evidence="1">
    <location>
        <begin position="1"/>
        <end position="41"/>
    </location>
</feature>
<evidence type="ECO:0000256" key="2">
    <source>
        <dbReference type="SAM" id="Phobius"/>
    </source>
</evidence>
<feature type="compositionally biased region" description="Low complexity" evidence="1">
    <location>
        <begin position="12"/>
        <end position="22"/>
    </location>
</feature>
<feature type="transmembrane region" description="Helical" evidence="2">
    <location>
        <begin position="388"/>
        <end position="413"/>
    </location>
</feature>
<comment type="caution">
    <text evidence="3">The sequence shown here is derived from an EMBL/GenBank/DDBJ whole genome shotgun (WGS) entry which is preliminary data.</text>
</comment>
<dbReference type="RefSeq" id="XP_044554353.1">
    <property type="nucleotide sequence ID" value="XM_044688508.1"/>
</dbReference>
<feature type="transmembrane region" description="Helical" evidence="2">
    <location>
        <begin position="511"/>
        <end position="534"/>
    </location>
</feature>
<accession>A0AA88GXN6</accession>
<feature type="transmembrane region" description="Helical" evidence="2">
    <location>
        <begin position="307"/>
        <end position="326"/>
    </location>
</feature>
<feature type="transmembrane region" description="Helical" evidence="2">
    <location>
        <begin position="546"/>
        <end position="566"/>
    </location>
</feature>
<keyword evidence="2" id="KW-0812">Transmembrane</keyword>
<keyword evidence="4" id="KW-1185">Reference proteome</keyword>
<organism evidence="3 4">
    <name type="scientific">Naegleria lovaniensis</name>
    <name type="common">Amoeba</name>
    <dbReference type="NCBI Taxonomy" id="51637"/>
    <lineage>
        <taxon>Eukaryota</taxon>
        <taxon>Discoba</taxon>
        <taxon>Heterolobosea</taxon>
        <taxon>Tetramitia</taxon>
        <taxon>Eutetramitia</taxon>
        <taxon>Vahlkampfiidae</taxon>
        <taxon>Naegleria</taxon>
    </lineage>
</organism>
<feature type="compositionally biased region" description="Polar residues" evidence="1">
    <location>
        <begin position="30"/>
        <end position="41"/>
    </location>
</feature>
<protein>
    <recommendedName>
        <fullName evidence="5">Transmembrane protein</fullName>
    </recommendedName>
</protein>
<evidence type="ECO:0000313" key="3">
    <source>
        <dbReference type="EMBL" id="KAG2392459.1"/>
    </source>
</evidence>
<name>A0AA88GXN6_NAELO</name>
<keyword evidence="2" id="KW-1133">Transmembrane helix</keyword>
<dbReference type="EMBL" id="PYSW02000005">
    <property type="protein sequence ID" value="KAG2392459.1"/>
    <property type="molecule type" value="Genomic_DNA"/>
</dbReference>